<accession>A0AAP0N1Z0</accession>
<dbReference type="Proteomes" id="UP001428341">
    <property type="component" value="Unassembled WGS sequence"/>
</dbReference>
<dbReference type="AlphaFoldDB" id="A0AAP0N1Z0"/>
<evidence type="ECO:0000313" key="2">
    <source>
        <dbReference type="Proteomes" id="UP001428341"/>
    </source>
</evidence>
<proteinExistence type="predicted"/>
<gene>
    <name evidence="1" type="ORF">WN944_022728</name>
</gene>
<protein>
    <submittedName>
        <fullName evidence="1">Uncharacterized protein</fullName>
    </submittedName>
</protein>
<keyword evidence="2" id="KW-1185">Reference proteome</keyword>
<organism evidence="1 2">
    <name type="scientific">Citrus x changshan-huyou</name>
    <dbReference type="NCBI Taxonomy" id="2935761"/>
    <lineage>
        <taxon>Eukaryota</taxon>
        <taxon>Viridiplantae</taxon>
        <taxon>Streptophyta</taxon>
        <taxon>Embryophyta</taxon>
        <taxon>Tracheophyta</taxon>
        <taxon>Spermatophyta</taxon>
        <taxon>Magnoliopsida</taxon>
        <taxon>eudicotyledons</taxon>
        <taxon>Gunneridae</taxon>
        <taxon>Pentapetalae</taxon>
        <taxon>rosids</taxon>
        <taxon>malvids</taxon>
        <taxon>Sapindales</taxon>
        <taxon>Rutaceae</taxon>
        <taxon>Aurantioideae</taxon>
        <taxon>Citrus</taxon>
    </lineage>
</organism>
<reference evidence="1 2" key="1">
    <citation type="submission" date="2024-05" db="EMBL/GenBank/DDBJ databases">
        <title>Haplotype-resolved chromosome-level genome assembly of Huyou (Citrus changshanensis).</title>
        <authorList>
            <person name="Miao C."/>
            <person name="Chen W."/>
            <person name="Wu Y."/>
            <person name="Wang L."/>
            <person name="Zhao S."/>
            <person name="Grierson D."/>
            <person name="Xu C."/>
            <person name="Chen K."/>
        </authorList>
    </citation>
    <scope>NUCLEOTIDE SEQUENCE [LARGE SCALE GENOMIC DNA]</scope>
    <source>
        <strain evidence="1">01-14</strain>
        <tissue evidence="1">Leaf</tissue>
    </source>
</reference>
<evidence type="ECO:0000313" key="1">
    <source>
        <dbReference type="EMBL" id="KAK9229762.1"/>
    </source>
</evidence>
<name>A0AAP0N1Z0_9ROSI</name>
<sequence>MRMKARVARQAAKFEAHKAKMMNELHSVTGFGKVGSEIAKRAKGAGTSVARGVVIREDAVVRTLDSGLVARLCITT</sequence>
<dbReference type="EMBL" id="JBCGBO010000001">
    <property type="protein sequence ID" value="KAK9229762.1"/>
    <property type="molecule type" value="Genomic_DNA"/>
</dbReference>
<comment type="caution">
    <text evidence="1">The sequence shown here is derived from an EMBL/GenBank/DDBJ whole genome shotgun (WGS) entry which is preliminary data.</text>
</comment>